<evidence type="ECO:0000313" key="8">
    <source>
        <dbReference type="EMBL" id="KAF9516660.1"/>
    </source>
</evidence>
<dbReference type="PANTHER" id="PTHR13391:SF0">
    <property type="entry name" value="PROTEIN MISATO HOMOLOG 1"/>
    <property type="match status" value="1"/>
</dbReference>
<dbReference type="Proteomes" id="UP000886523">
    <property type="component" value="Unassembled WGS sequence"/>
</dbReference>
<evidence type="ECO:0000313" key="9">
    <source>
        <dbReference type="Proteomes" id="UP000886523"/>
    </source>
</evidence>
<gene>
    <name evidence="8" type="ORF">BS47DRAFT_1380876</name>
</gene>
<dbReference type="SUPFAM" id="SSF52490">
    <property type="entry name" value="Tubulin nucleotide-binding domain-like"/>
    <property type="match status" value="1"/>
</dbReference>
<accession>A0A9P6B483</accession>
<feature type="domain" description="Misato Segment II tubulin-like" evidence="6">
    <location>
        <begin position="2"/>
        <end position="115"/>
    </location>
</feature>
<evidence type="ECO:0000256" key="1">
    <source>
        <dbReference type="ARBA" id="ARBA00003757"/>
    </source>
</evidence>
<dbReference type="EMBL" id="MU128937">
    <property type="protein sequence ID" value="KAF9516660.1"/>
    <property type="molecule type" value="Genomic_DNA"/>
</dbReference>
<proteinExistence type="inferred from homology"/>
<feature type="region of interest" description="Disordered" evidence="5">
    <location>
        <begin position="535"/>
        <end position="554"/>
    </location>
</feature>
<dbReference type="OrthoDB" id="271881at2759"/>
<comment type="subcellular location">
    <subcellularLocation>
        <location evidence="2">Mitochondrion</location>
    </subcellularLocation>
</comment>
<dbReference type="Pfam" id="PF10644">
    <property type="entry name" value="Misat_Tub_SegII"/>
    <property type="match status" value="1"/>
</dbReference>
<sequence length="554" mass="62815">MKEIIHIQAGNVSNHIGTHYFNTLESYFSYHASDDRYVDIDHNVSFREGQAPNGDSTFCPRLMLFDFKSNFGAMPKISDLYAIPFEEQVETWDGRVDISRHPLYERNDYQRALDEGLDDFELDDDRKKENYFVDPLSIRYWSDFNRVYHVPRSLHPIRPPQVFHDDGEDQVEIWEHGKEAFDREDAESDIMDSDFRLFIEECDMAQGIQTILDSQSFGSFTIAMMEILRDELPKSTTITFANMDSLDNHQFDVLSANNCRKVINRAILLQRLAELSSLTIPLQSASTWKVGSWSDYLDADFSSQYHTSAILSAHVETATLPLRLRTSGSDMVEICKQLNWRGNTPFAHLSGALPAPVPLKTDLLVSDVMHDFSASLDYAATKSYVASYAQRNVLRGFNEDEQISADTWLKSRFQLPEVLMPSTWTRIAYPLPTSFPQFFKGALLTSSGRRNADVTFYRPTYTTPSPRLTTVPVFTCLQSSPSLASLFRSHATFISTFLSKGGDVRVLGPAFGREEVKELCEDMIKLGDAFAVDGGESYNQEDDDGQAGNDFGDD</sequence>
<evidence type="ECO:0000256" key="5">
    <source>
        <dbReference type="SAM" id="MobiDB-lite"/>
    </source>
</evidence>
<organism evidence="8 9">
    <name type="scientific">Hydnum rufescens UP504</name>
    <dbReference type="NCBI Taxonomy" id="1448309"/>
    <lineage>
        <taxon>Eukaryota</taxon>
        <taxon>Fungi</taxon>
        <taxon>Dikarya</taxon>
        <taxon>Basidiomycota</taxon>
        <taxon>Agaricomycotina</taxon>
        <taxon>Agaricomycetes</taxon>
        <taxon>Cantharellales</taxon>
        <taxon>Hydnaceae</taxon>
        <taxon>Hydnum</taxon>
    </lineage>
</organism>
<evidence type="ECO:0000259" key="6">
    <source>
        <dbReference type="Pfam" id="PF10644"/>
    </source>
</evidence>
<protein>
    <recommendedName>
        <fullName evidence="10">Tubulin nucleotide-binding domain-like protein</fullName>
    </recommendedName>
</protein>
<feature type="domain" description="DML1/Misato tubulin" evidence="7">
    <location>
        <begin position="137"/>
        <end position="324"/>
    </location>
</feature>
<dbReference type="Pfam" id="PF14881">
    <property type="entry name" value="Tubulin_3"/>
    <property type="match status" value="1"/>
</dbReference>
<comment type="caution">
    <text evidence="8">The sequence shown here is derived from an EMBL/GenBank/DDBJ whole genome shotgun (WGS) entry which is preliminary data.</text>
</comment>
<dbReference type="PANTHER" id="PTHR13391">
    <property type="entry name" value="MITOCHONDRIAL DISTRIBUTION REGULATOR MISATO"/>
    <property type="match status" value="1"/>
</dbReference>
<evidence type="ECO:0000256" key="3">
    <source>
        <dbReference type="ARBA" id="ARBA00008507"/>
    </source>
</evidence>
<keyword evidence="4" id="KW-0496">Mitochondrion</keyword>
<dbReference type="GO" id="GO:0007005">
    <property type="term" value="P:mitochondrion organization"/>
    <property type="evidence" value="ECO:0007669"/>
    <property type="project" value="InterPro"/>
</dbReference>
<dbReference type="InterPro" id="IPR036525">
    <property type="entry name" value="Tubulin/FtsZ_GTPase_sf"/>
</dbReference>
<dbReference type="GO" id="GO:0005739">
    <property type="term" value="C:mitochondrion"/>
    <property type="evidence" value="ECO:0007669"/>
    <property type="project" value="UniProtKB-SubCell"/>
</dbReference>
<dbReference type="InterPro" id="IPR029209">
    <property type="entry name" value="DML1/Misato_tubulin"/>
</dbReference>
<comment type="function">
    <text evidence="1">Involved in the partitioning of the mitochondrial organelle and mitochondrial DNA (mtDNA) inheritance.</text>
</comment>
<dbReference type="AlphaFoldDB" id="A0A9P6B483"/>
<feature type="compositionally biased region" description="Acidic residues" evidence="5">
    <location>
        <begin position="539"/>
        <end position="554"/>
    </location>
</feature>
<evidence type="ECO:0000256" key="2">
    <source>
        <dbReference type="ARBA" id="ARBA00004173"/>
    </source>
</evidence>
<evidence type="ECO:0000259" key="7">
    <source>
        <dbReference type="Pfam" id="PF14881"/>
    </source>
</evidence>
<reference evidence="8" key="1">
    <citation type="journal article" date="2020" name="Nat. Commun.">
        <title>Large-scale genome sequencing of mycorrhizal fungi provides insights into the early evolution of symbiotic traits.</title>
        <authorList>
            <person name="Miyauchi S."/>
            <person name="Kiss E."/>
            <person name="Kuo A."/>
            <person name="Drula E."/>
            <person name="Kohler A."/>
            <person name="Sanchez-Garcia M."/>
            <person name="Morin E."/>
            <person name="Andreopoulos B."/>
            <person name="Barry K.W."/>
            <person name="Bonito G."/>
            <person name="Buee M."/>
            <person name="Carver A."/>
            <person name="Chen C."/>
            <person name="Cichocki N."/>
            <person name="Clum A."/>
            <person name="Culley D."/>
            <person name="Crous P.W."/>
            <person name="Fauchery L."/>
            <person name="Girlanda M."/>
            <person name="Hayes R.D."/>
            <person name="Keri Z."/>
            <person name="LaButti K."/>
            <person name="Lipzen A."/>
            <person name="Lombard V."/>
            <person name="Magnuson J."/>
            <person name="Maillard F."/>
            <person name="Murat C."/>
            <person name="Nolan M."/>
            <person name="Ohm R.A."/>
            <person name="Pangilinan J."/>
            <person name="Pereira M.F."/>
            <person name="Perotto S."/>
            <person name="Peter M."/>
            <person name="Pfister S."/>
            <person name="Riley R."/>
            <person name="Sitrit Y."/>
            <person name="Stielow J.B."/>
            <person name="Szollosi G."/>
            <person name="Zifcakova L."/>
            <person name="Stursova M."/>
            <person name="Spatafora J.W."/>
            <person name="Tedersoo L."/>
            <person name="Vaario L.M."/>
            <person name="Yamada A."/>
            <person name="Yan M."/>
            <person name="Wang P."/>
            <person name="Xu J."/>
            <person name="Bruns T."/>
            <person name="Baldrian P."/>
            <person name="Vilgalys R."/>
            <person name="Dunand C."/>
            <person name="Henrissat B."/>
            <person name="Grigoriev I.V."/>
            <person name="Hibbett D."/>
            <person name="Nagy L.G."/>
            <person name="Martin F.M."/>
        </authorList>
    </citation>
    <scope>NUCLEOTIDE SEQUENCE</scope>
    <source>
        <strain evidence="8">UP504</strain>
    </source>
</reference>
<dbReference type="Gene3D" id="3.40.50.1440">
    <property type="entry name" value="Tubulin/FtsZ, GTPase domain"/>
    <property type="match status" value="1"/>
</dbReference>
<keyword evidence="9" id="KW-1185">Reference proteome</keyword>
<comment type="similarity">
    <text evidence="3">Belongs to the misato family.</text>
</comment>
<evidence type="ECO:0000256" key="4">
    <source>
        <dbReference type="ARBA" id="ARBA00023128"/>
    </source>
</evidence>
<dbReference type="InterPro" id="IPR019605">
    <property type="entry name" value="Misato_II_tubulin-like"/>
</dbReference>
<name>A0A9P6B483_9AGAM</name>
<evidence type="ECO:0008006" key="10">
    <source>
        <dbReference type="Google" id="ProtNLM"/>
    </source>
</evidence>
<dbReference type="InterPro" id="IPR049942">
    <property type="entry name" value="DML1/Misato"/>
</dbReference>